<name>A0A815QNY4_ADIRI</name>
<evidence type="ECO:0000313" key="3">
    <source>
        <dbReference type="Proteomes" id="UP000663828"/>
    </source>
</evidence>
<dbReference type="PANTHER" id="PTHR47160:SF10">
    <property type="entry name" value="MULE TRANSPOSASE DOMAIN-CONTAINING PROTEIN"/>
    <property type="match status" value="1"/>
</dbReference>
<gene>
    <name evidence="2" type="ORF">XAT740_LOCUS37695</name>
</gene>
<dbReference type="InterPro" id="IPR018289">
    <property type="entry name" value="MULE_transposase_dom"/>
</dbReference>
<keyword evidence="3" id="KW-1185">Reference proteome</keyword>
<proteinExistence type="predicted"/>
<evidence type="ECO:0000313" key="2">
    <source>
        <dbReference type="EMBL" id="CAF1465829.1"/>
    </source>
</evidence>
<dbReference type="Pfam" id="PF10551">
    <property type="entry name" value="MULE"/>
    <property type="match status" value="1"/>
</dbReference>
<dbReference type="PANTHER" id="PTHR47160">
    <property type="entry name" value="PUTATIVE-RELATED"/>
    <property type="match status" value="1"/>
</dbReference>
<dbReference type="AlphaFoldDB" id="A0A815QNY4"/>
<dbReference type="Proteomes" id="UP000663828">
    <property type="component" value="Unassembled WGS sequence"/>
</dbReference>
<dbReference type="EMBL" id="CAJNOR010003991">
    <property type="protein sequence ID" value="CAF1465829.1"/>
    <property type="molecule type" value="Genomic_DNA"/>
</dbReference>
<organism evidence="2 3">
    <name type="scientific">Adineta ricciae</name>
    <name type="common">Rotifer</name>
    <dbReference type="NCBI Taxonomy" id="249248"/>
    <lineage>
        <taxon>Eukaryota</taxon>
        <taxon>Metazoa</taxon>
        <taxon>Spiralia</taxon>
        <taxon>Gnathifera</taxon>
        <taxon>Rotifera</taxon>
        <taxon>Eurotatoria</taxon>
        <taxon>Bdelloidea</taxon>
        <taxon>Adinetida</taxon>
        <taxon>Adinetidae</taxon>
        <taxon>Adineta</taxon>
    </lineage>
</organism>
<feature type="domain" description="MULE transposase" evidence="1">
    <location>
        <begin position="150"/>
        <end position="246"/>
    </location>
</feature>
<accession>A0A815QNY4</accession>
<sequence>MGVHLTSNDSFIKFTKSDHTHMPVPEKLEIRRVLADVKNRINRETTAVGKIYTEEVSRANLSTTALAMANTAKQANRGLDKLRRKNTPILPSSLNFDIPSRYKKTIDGRRYLLADKVQHVDKDVYKDVEKRILVYSTDEQLGLLFASPHVMMDGTFASCPSRFDQVYSIRSMKDNQSHLCVIALLCGRSSIIYKELFSILFHHAHRLQMRFHPTAITTDFESAMTKTIAEEFPNVRHIGCHFHFTNSIIRQIQCLNLTTVYRNDEHARSTARQLMTLPFIPLDHTQYIFDKIVDAAPRVMKPLIDYFENYWIRKMRWSLWNVCGVEHRTNNHVEGWNHRFNRLVSKFHPNVWHLFQCFRTEEVSVRQAILKLSMGEKKQINKKTADFQQRLNVLQSQFDDKVITVDELFEGLTLLVATKT</sequence>
<evidence type="ECO:0000259" key="1">
    <source>
        <dbReference type="Pfam" id="PF10551"/>
    </source>
</evidence>
<comment type="caution">
    <text evidence="2">The sequence shown here is derived from an EMBL/GenBank/DDBJ whole genome shotgun (WGS) entry which is preliminary data.</text>
</comment>
<reference evidence="2" key="1">
    <citation type="submission" date="2021-02" db="EMBL/GenBank/DDBJ databases">
        <authorList>
            <person name="Nowell W R."/>
        </authorList>
    </citation>
    <scope>NUCLEOTIDE SEQUENCE</scope>
</reference>
<protein>
    <recommendedName>
        <fullName evidence="1">MULE transposase domain-containing protein</fullName>
    </recommendedName>
</protein>